<dbReference type="EMBL" id="JADIML010000065">
    <property type="protein sequence ID" value="MBO8462711.1"/>
    <property type="molecule type" value="Genomic_DNA"/>
</dbReference>
<protein>
    <submittedName>
        <fullName evidence="2">Uncharacterized protein</fullName>
    </submittedName>
</protein>
<feature type="transmembrane region" description="Helical" evidence="1">
    <location>
        <begin position="172"/>
        <end position="191"/>
    </location>
</feature>
<evidence type="ECO:0000256" key="1">
    <source>
        <dbReference type="SAM" id="Phobius"/>
    </source>
</evidence>
<keyword evidence="1" id="KW-1133">Transmembrane helix</keyword>
<comment type="caution">
    <text evidence="2">The sequence shown here is derived from an EMBL/GenBank/DDBJ whole genome shotgun (WGS) entry which is preliminary data.</text>
</comment>
<dbReference type="Proteomes" id="UP000823618">
    <property type="component" value="Unassembled WGS sequence"/>
</dbReference>
<sequence>MLGKLMKYEWRATRRTFLPLYIAMVLIAIINGIFFKFDEPTIYDTLEHGTVMGGLLENIVGIVQTFAIILYVGIIIGTVLLTLFVVVQRYYKNILGTEGYLMHTLPVKSWELILSKGVMSAIWIVCSGFVAFLSIIIMIFILEPEDMVEAFQIIFQTKTWEIINEYVGVGNLIGYGIELLLEVLCASWLFCMKAYAAMSLGHLVQKHRLLG</sequence>
<keyword evidence="1" id="KW-0472">Membrane</keyword>
<feature type="transmembrane region" description="Helical" evidence="1">
    <location>
        <begin position="20"/>
        <end position="37"/>
    </location>
</feature>
<feature type="non-terminal residue" evidence="2">
    <location>
        <position position="211"/>
    </location>
</feature>
<evidence type="ECO:0000313" key="2">
    <source>
        <dbReference type="EMBL" id="MBO8462711.1"/>
    </source>
</evidence>
<name>A0A9D9HYT2_9FIRM</name>
<accession>A0A9D9HYT2</accession>
<reference evidence="2" key="1">
    <citation type="submission" date="2020-10" db="EMBL/GenBank/DDBJ databases">
        <authorList>
            <person name="Gilroy R."/>
        </authorList>
    </citation>
    <scope>NUCLEOTIDE SEQUENCE</scope>
    <source>
        <strain evidence="2">E3-2379</strain>
    </source>
</reference>
<reference evidence="2" key="2">
    <citation type="journal article" date="2021" name="PeerJ">
        <title>Extensive microbial diversity within the chicken gut microbiome revealed by metagenomics and culture.</title>
        <authorList>
            <person name="Gilroy R."/>
            <person name="Ravi A."/>
            <person name="Getino M."/>
            <person name="Pursley I."/>
            <person name="Horton D.L."/>
            <person name="Alikhan N.F."/>
            <person name="Baker D."/>
            <person name="Gharbi K."/>
            <person name="Hall N."/>
            <person name="Watson M."/>
            <person name="Adriaenssens E.M."/>
            <person name="Foster-Nyarko E."/>
            <person name="Jarju S."/>
            <person name="Secka A."/>
            <person name="Antonio M."/>
            <person name="Oren A."/>
            <person name="Chaudhuri R.R."/>
            <person name="La Ragione R."/>
            <person name="Hildebrand F."/>
            <person name="Pallen M.J."/>
        </authorList>
    </citation>
    <scope>NUCLEOTIDE SEQUENCE</scope>
    <source>
        <strain evidence="2">E3-2379</strain>
    </source>
</reference>
<feature type="transmembrane region" description="Helical" evidence="1">
    <location>
        <begin position="62"/>
        <end position="87"/>
    </location>
</feature>
<organism evidence="2 3">
    <name type="scientific">Candidatus Scybalomonas excrementavium</name>
    <dbReference type="NCBI Taxonomy" id="2840943"/>
    <lineage>
        <taxon>Bacteria</taxon>
        <taxon>Bacillati</taxon>
        <taxon>Bacillota</taxon>
        <taxon>Clostridia</taxon>
        <taxon>Lachnospirales</taxon>
        <taxon>Lachnospiraceae</taxon>
        <taxon>Lachnospiraceae incertae sedis</taxon>
        <taxon>Candidatus Scybalomonas</taxon>
    </lineage>
</organism>
<gene>
    <name evidence="2" type="ORF">IAC13_02125</name>
</gene>
<proteinExistence type="predicted"/>
<keyword evidence="1" id="KW-0812">Transmembrane</keyword>
<evidence type="ECO:0000313" key="3">
    <source>
        <dbReference type="Proteomes" id="UP000823618"/>
    </source>
</evidence>
<dbReference type="AlphaFoldDB" id="A0A9D9HYT2"/>
<feature type="transmembrane region" description="Helical" evidence="1">
    <location>
        <begin position="118"/>
        <end position="142"/>
    </location>
</feature>